<accession>A0A1G8FBN0</accession>
<name>A0A1G8FBN0_9MICO</name>
<dbReference type="Proteomes" id="UP000198822">
    <property type="component" value="Chromosome I"/>
</dbReference>
<reference evidence="2" key="1">
    <citation type="submission" date="2016-10" db="EMBL/GenBank/DDBJ databases">
        <authorList>
            <person name="Varghese N."/>
            <person name="Submissions S."/>
        </authorList>
    </citation>
    <scope>NUCLEOTIDE SEQUENCE [LARGE SCALE GENOMIC DNA]</scope>
    <source>
        <strain evidence="2">DSM 22002</strain>
    </source>
</reference>
<dbReference type="OrthoDB" id="4945515at2"/>
<dbReference type="STRING" id="399736.SAMN04489720_2414"/>
<organism evidence="1 2">
    <name type="scientific">Agrococcus jejuensis</name>
    <dbReference type="NCBI Taxonomy" id="399736"/>
    <lineage>
        <taxon>Bacteria</taxon>
        <taxon>Bacillati</taxon>
        <taxon>Actinomycetota</taxon>
        <taxon>Actinomycetes</taxon>
        <taxon>Micrococcales</taxon>
        <taxon>Microbacteriaceae</taxon>
        <taxon>Agrococcus</taxon>
    </lineage>
</organism>
<gene>
    <name evidence="1" type="ORF">SAMN04489720_2414</name>
</gene>
<dbReference type="EMBL" id="LT629695">
    <property type="protein sequence ID" value="SDH79505.1"/>
    <property type="molecule type" value="Genomic_DNA"/>
</dbReference>
<sequence length="164" mass="17178">MHPATADACARAHAHRLVLGAVQPAIDAATMALLDVIDDERVTALAAMHPDETPSVVDATIASAYAALGIDLAPMTFQEAVAIVARELLREHLAGVRSLASIATWVPEVVDLEDPGALGPLLRLSYALETASLESRRIDARGAVDAVLAATTDVVTRWRPASLG</sequence>
<dbReference type="RefSeq" id="WP_092505322.1">
    <property type="nucleotide sequence ID" value="NZ_LT629695.1"/>
</dbReference>
<protein>
    <submittedName>
        <fullName evidence="1">Uncharacterized protein</fullName>
    </submittedName>
</protein>
<dbReference type="AlphaFoldDB" id="A0A1G8FBN0"/>
<evidence type="ECO:0000313" key="1">
    <source>
        <dbReference type="EMBL" id="SDH79505.1"/>
    </source>
</evidence>
<keyword evidence="2" id="KW-1185">Reference proteome</keyword>
<evidence type="ECO:0000313" key="2">
    <source>
        <dbReference type="Proteomes" id="UP000198822"/>
    </source>
</evidence>
<proteinExistence type="predicted"/>